<accession>A0A1M4PKE9</accession>
<dbReference type="GO" id="GO:0006313">
    <property type="term" value="P:DNA transposition"/>
    <property type="evidence" value="ECO:0007669"/>
    <property type="project" value="InterPro"/>
</dbReference>
<dbReference type="GO" id="GO:0003677">
    <property type="term" value="F:DNA binding"/>
    <property type="evidence" value="ECO:0007669"/>
    <property type="project" value="InterPro"/>
</dbReference>
<name>A0A1M4PKE9_9FIRM</name>
<dbReference type="GO" id="GO:0004803">
    <property type="term" value="F:transposase activity"/>
    <property type="evidence" value="ECO:0007669"/>
    <property type="project" value="InterPro"/>
</dbReference>
<dbReference type="InterPro" id="IPR002525">
    <property type="entry name" value="Transp_IS110-like_N"/>
</dbReference>
<organism evidence="2 3">
    <name type="scientific">[Clostridium] ultunense Esp</name>
    <dbReference type="NCBI Taxonomy" id="1288971"/>
    <lineage>
        <taxon>Bacteria</taxon>
        <taxon>Bacillati</taxon>
        <taxon>Bacillota</taxon>
        <taxon>Tissierellia</taxon>
        <taxon>Tissierellales</taxon>
        <taxon>Tepidimicrobiaceae</taxon>
        <taxon>Schnuerera</taxon>
    </lineage>
</organism>
<keyword evidence="3" id="KW-1185">Reference proteome</keyword>
<evidence type="ECO:0000313" key="3">
    <source>
        <dbReference type="Proteomes" id="UP000245423"/>
    </source>
</evidence>
<reference evidence="2 3" key="1">
    <citation type="submission" date="2016-11" db="EMBL/GenBank/DDBJ databases">
        <authorList>
            <person name="Manzoor S."/>
        </authorList>
    </citation>
    <scope>NUCLEOTIDE SEQUENCE [LARGE SCALE GENOMIC DNA]</scope>
    <source>
        <strain evidence="2">Clostridium ultunense strain Esp</strain>
    </source>
</reference>
<sequence length="153" mass="17559">MANFLSSHEELASYKPLVYCLNPKTVANYRKTFVDMDKTDPLDAYVITDFARCAKITSKPWRGSQFLVLQRLTRHRLHLIEGITREKAYMVSNIYLKFSELTVLDKEKKPFSNTYGATSAAVLTEYLSLDAITYSSVEDLVAFVKEKGKNRCR</sequence>
<feature type="domain" description="Transposase IS110-like N-terminal" evidence="1">
    <location>
        <begin position="17"/>
        <end position="90"/>
    </location>
</feature>
<evidence type="ECO:0000313" key="2">
    <source>
        <dbReference type="EMBL" id="SHD75919.1"/>
    </source>
</evidence>
<proteinExistence type="predicted"/>
<dbReference type="Proteomes" id="UP000245423">
    <property type="component" value="Chromosome 1"/>
</dbReference>
<dbReference type="EMBL" id="LT669839">
    <property type="protein sequence ID" value="SHD75919.1"/>
    <property type="molecule type" value="Genomic_DNA"/>
</dbReference>
<protein>
    <recommendedName>
        <fullName evidence="1">Transposase IS110-like N-terminal domain-containing protein</fullName>
    </recommendedName>
</protein>
<evidence type="ECO:0000259" key="1">
    <source>
        <dbReference type="Pfam" id="PF01548"/>
    </source>
</evidence>
<gene>
    <name evidence="2" type="ORF">CUESP1_0533</name>
</gene>
<dbReference type="AlphaFoldDB" id="A0A1M4PKE9"/>
<dbReference type="Pfam" id="PF01548">
    <property type="entry name" value="DEDD_Tnp_IS110"/>
    <property type="match status" value="1"/>
</dbReference>